<proteinExistence type="predicted"/>
<sequence length="41" mass="4725">MRHLQLPLVVNQSKLCTPARNLYLFHSMLFVSKATINLVLN</sequence>
<evidence type="ECO:0000313" key="1">
    <source>
        <dbReference type="EMBL" id="CDQ01710.1"/>
    </source>
</evidence>
<accession>A0A1I9G5S5</accession>
<dbReference type="AlphaFoldDB" id="A0A1I9G5S5"/>
<protein>
    <submittedName>
        <fullName evidence="1">Bm999</fullName>
    </submittedName>
</protein>
<name>A0A1I9G5S5_BRUMA</name>
<gene>
    <name evidence="1" type="primary">Bm999</name>
    <name evidence="1" type="ORF">BM_Bm999</name>
</gene>
<organism evidence="1">
    <name type="scientific">Brugia malayi</name>
    <name type="common">Filarial nematode worm</name>
    <dbReference type="NCBI Taxonomy" id="6279"/>
    <lineage>
        <taxon>Eukaryota</taxon>
        <taxon>Metazoa</taxon>
        <taxon>Ecdysozoa</taxon>
        <taxon>Nematoda</taxon>
        <taxon>Chromadorea</taxon>
        <taxon>Rhabditida</taxon>
        <taxon>Spirurina</taxon>
        <taxon>Spiruromorpha</taxon>
        <taxon>Filarioidea</taxon>
        <taxon>Onchocercidae</taxon>
        <taxon>Brugia</taxon>
    </lineage>
</organism>
<dbReference type="EMBL" id="LN857023">
    <property type="protein sequence ID" value="CDQ01710.1"/>
    <property type="molecule type" value="Genomic_DNA"/>
</dbReference>
<reference evidence="1" key="1">
    <citation type="journal article" date="2007" name="Science">
        <title>Draft genome of the filarial nematode parasite Brugia malayi.</title>
        <authorList>
            <person name="Ghedin E."/>
            <person name="Wang S."/>
            <person name="Spiro D."/>
            <person name="Caler E."/>
            <person name="Zhao Q."/>
            <person name="Crabtree J."/>
            <person name="Allen J.E."/>
            <person name="Delcher A.L."/>
            <person name="Guiliano D.B."/>
            <person name="Miranda-Saavedra D."/>
            <person name="Angiuoli S.V."/>
            <person name="Creasy T."/>
            <person name="Amedeo P."/>
            <person name="Haas B."/>
            <person name="El-Sayed N.M."/>
            <person name="Wortman J.R."/>
            <person name="Feldblyum T."/>
            <person name="Tallon L."/>
            <person name="Schatz M."/>
            <person name="Shumway M."/>
            <person name="Koo H."/>
            <person name="Salzberg S.L."/>
            <person name="Schobel S."/>
            <person name="Pertea M."/>
            <person name="Pop M."/>
            <person name="White O."/>
            <person name="Barton G.J."/>
            <person name="Carlow C.K."/>
            <person name="Crawford M.J."/>
            <person name="Daub J."/>
            <person name="Dimmic M.W."/>
            <person name="Estes C.F."/>
            <person name="Foster J.M."/>
            <person name="Ganatra M."/>
            <person name="Gregory W.F."/>
            <person name="Johnson N.M."/>
            <person name="Jin J."/>
            <person name="Komuniecki R."/>
            <person name="Korf I."/>
            <person name="Kumar S."/>
            <person name="Laney S."/>
            <person name="Li B.W."/>
            <person name="Li W."/>
            <person name="Lindblom T.H."/>
            <person name="Lustigman S."/>
            <person name="Ma D."/>
            <person name="Maina C.V."/>
            <person name="Martin D.M."/>
            <person name="McCarter J.P."/>
            <person name="McReynolds L."/>
            <person name="Mitreva M."/>
            <person name="Nutman T.B."/>
            <person name="Parkinson J."/>
            <person name="Peregrin-Alvarez J.M."/>
            <person name="Poole C."/>
            <person name="Ren Q."/>
            <person name="Saunders L."/>
            <person name="Sluder A.E."/>
            <person name="Smith K."/>
            <person name="Stanke M."/>
            <person name="Unnasch T.R."/>
            <person name="Ware J."/>
            <person name="Wei A.D."/>
            <person name="Weil G."/>
            <person name="Williams D.J."/>
            <person name="Zhang Y."/>
            <person name="Williams S.A."/>
            <person name="Fraser-Liggett C."/>
            <person name="Slatko B."/>
            <person name="Blaxter M.L."/>
            <person name="Scott A.L."/>
        </authorList>
    </citation>
    <scope>NUCLEOTIDE SEQUENCE</scope>
    <source>
        <strain evidence="1">FR3</strain>
    </source>
</reference>
<reference evidence="1" key="2">
    <citation type="submission" date="2012-12" db="EMBL/GenBank/DDBJ databases">
        <authorList>
            <consortium name="WormBase Consortium"/>
            <person name="Ghedin E."/>
            <person name="Paulini M."/>
        </authorList>
    </citation>
    <scope>NUCLEOTIDE SEQUENCE</scope>
    <source>
        <strain evidence="1">FR3</strain>
    </source>
</reference>